<dbReference type="SUPFAM" id="SSF53850">
    <property type="entry name" value="Periplasmic binding protein-like II"/>
    <property type="match status" value="1"/>
</dbReference>
<dbReference type="PROSITE" id="PS51257">
    <property type="entry name" value="PROKAR_LIPOPROTEIN"/>
    <property type="match status" value="1"/>
</dbReference>
<dbReference type="Gene3D" id="3.40.190.10">
    <property type="entry name" value="Periplasmic binding protein-like II"/>
    <property type="match status" value="2"/>
</dbReference>
<reference evidence="4 5" key="1">
    <citation type="journal article" date="2019" name="Nat. Microbiol.">
        <title>Wide diversity of methane and short-chain alkane metabolisms in uncultured archaea.</title>
        <authorList>
            <person name="Borrel G."/>
            <person name="Adam P.S."/>
            <person name="McKay L.J."/>
            <person name="Chen L.X."/>
            <person name="Sierra-Garcia I.N."/>
            <person name="Sieber C.M."/>
            <person name="Letourneur Q."/>
            <person name="Ghozlane A."/>
            <person name="Andersen G.L."/>
            <person name="Li W.J."/>
            <person name="Hallam S.J."/>
            <person name="Muyzer G."/>
            <person name="de Oliveira V.M."/>
            <person name="Inskeep W.P."/>
            <person name="Banfield J.F."/>
            <person name="Gribaldo S."/>
        </authorList>
    </citation>
    <scope>NUCLEOTIDE SEQUENCE [LARGE SCALE GENOMIC DNA]</scope>
    <source>
        <strain evidence="4">NM1a</strain>
    </source>
</reference>
<evidence type="ECO:0000313" key="5">
    <source>
        <dbReference type="Proteomes" id="UP000317158"/>
    </source>
</evidence>
<dbReference type="InterPro" id="IPR050682">
    <property type="entry name" value="ModA/WtpA"/>
</dbReference>
<dbReference type="EMBL" id="RXIF01000004">
    <property type="protein sequence ID" value="RZN65028.1"/>
    <property type="molecule type" value="Genomic_DNA"/>
</dbReference>
<evidence type="ECO:0000256" key="3">
    <source>
        <dbReference type="SAM" id="Phobius"/>
    </source>
</evidence>
<dbReference type="AlphaFoldDB" id="A0A520KSY6"/>
<organism evidence="4 5">
    <name type="scientific">Methanoliparum thermophilum</name>
    <dbReference type="NCBI Taxonomy" id="2491083"/>
    <lineage>
        <taxon>Archaea</taxon>
        <taxon>Methanobacteriati</taxon>
        <taxon>Methanobacteriota</taxon>
        <taxon>Candidatus Methanoliparia</taxon>
        <taxon>Candidatus Methanoliparales</taxon>
        <taxon>Candidatus Methanoliparaceae</taxon>
        <taxon>Candidatus Methanoliparum</taxon>
    </lineage>
</organism>
<gene>
    <name evidence="4" type="primary">modA</name>
    <name evidence="4" type="ORF">EF806_03010</name>
</gene>
<dbReference type="PIRSF" id="PIRSF004846">
    <property type="entry name" value="ModA"/>
    <property type="match status" value="1"/>
</dbReference>
<accession>A0A520KSY6</accession>
<dbReference type="NCBIfam" id="TIGR01256">
    <property type="entry name" value="modA"/>
    <property type="match status" value="1"/>
</dbReference>
<keyword evidence="3" id="KW-0812">Transmembrane</keyword>
<name>A0A520KSY6_METT2</name>
<dbReference type="InterPro" id="IPR005950">
    <property type="entry name" value="ModA"/>
</dbReference>
<dbReference type="CDD" id="cd13517">
    <property type="entry name" value="PBP2_ModA3_like"/>
    <property type="match status" value="1"/>
</dbReference>
<dbReference type="GO" id="GO:0030973">
    <property type="term" value="F:molybdate ion binding"/>
    <property type="evidence" value="ECO:0007669"/>
    <property type="project" value="TreeGrafter"/>
</dbReference>
<dbReference type="GO" id="GO:0046872">
    <property type="term" value="F:metal ion binding"/>
    <property type="evidence" value="ECO:0007669"/>
    <property type="project" value="UniProtKB-KW"/>
</dbReference>
<dbReference type="PANTHER" id="PTHR30632">
    <property type="entry name" value="MOLYBDATE-BINDING PERIPLASMIC PROTEIN"/>
    <property type="match status" value="1"/>
</dbReference>
<protein>
    <submittedName>
        <fullName evidence="4">Molybdate ABC transporter substrate-binding protein</fullName>
    </submittedName>
</protein>
<dbReference type="Proteomes" id="UP000317158">
    <property type="component" value="Unassembled WGS sequence"/>
</dbReference>
<dbReference type="Pfam" id="PF13531">
    <property type="entry name" value="SBP_bac_11"/>
    <property type="match status" value="1"/>
</dbReference>
<keyword evidence="1" id="KW-0479">Metal-binding</keyword>
<proteinExistence type="predicted"/>
<keyword evidence="3" id="KW-1133">Transmembrane helix</keyword>
<evidence type="ECO:0000256" key="1">
    <source>
        <dbReference type="ARBA" id="ARBA00022723"/>
    </source>
</evidence>
<evidence type="ECO:0000313" key="4">
    <source>
        <dbReference type="EMBL" id="RZN65028.1"/>
    </source>
</evidence>
<feature type="transmembrane region" description="Helical" evidence="3">
    <location>
        <begin position="7"/>
        <end position="26"/>
    </location>
</feature>
<dbReference type="PANTHER" id="PTHR30632:SF0">
    <property type="entry name" value="SULFATE-BINDING PROTEIN"/>
    <property type="match status" value="1"/>
</dbReference>
<sequence length="264" mass="29606">MKRRDIILIVSVSIVAILSLACYYGYNYNDQKIDEERLLIYSGAGLKPVMDEIADKFEEKTGITVDIIYGGSAHLFGQLSLSQRGDIFIPGGKYYTERAIEEGLVYKNLTKDVVYHIPCIIVKDDNPKGITSLEDLSKPGVKVALGNKDRCAIGRVSKEILEREGLYDIIRENNLEVETATVNELLVYIPTGVVDAAIVWKETLVDDDKIEVIEIDPAKNIIETIPASVTRCTENLDTAKEFLNFITSEEGLKIWREKGFKPIE</sequence>
<evidence type="ECO:0000256" key="2">
    <source>
        <dbReference type="ARBA" id="ARBA00022729"/>
    </source>
</evidence>
<keyword evidence="2" id="KW-0732">Signal</keyword>
<comment type="caution">
    <text evidence="4">The sequence shown here is derived from an EMBL/GenBank/DDBJ whole genome shotgun (WGS) entry which is preliminary data.</text>
</comment>
<keyword evidence="3" id="KW-0472">Membrane</keyword>
<dbReference type="GO" id="GO:0015689">
    <property type="term" value="P:molybdate ion transport"/>
    <property type="evidence" value="ECO:0007669"/>
    <property type="project" value="InterPro"/>
</dbReference>